<evidence type="ECO:0000256" key="3">
    <source>
        <dbReference type="ARBA" id="ARBA00017980"/>
    </source>
</evidence>
<evidence type="ECO:0000256" key="1">
    <source>
        <dbReference type="ARBA" id="ARBA00004498"/>
    </source>
</evidence>
<evidence type="ECO:0000256" key="12">
    <source>
        <dbReference type="ARBA" id="ARBA00023157"/>
    </source>
</evidence>
<evidence type="ECO:0000256" key="4">
    <source>
        <dbReference type="ARBA" id="ARBA00022475"/>
    </source>
</evidence>
<feature type="chain" id="PRO_5041489752" description="Zona pellucida sperm-binding protein 3" evidence="14">
    <location>
        <begin position="24"/>
        <end position="471"/>
    </location>
</feature>
<dbReference type="GO" id="GO:2000344">
    <property type="term" value="P:positive regulation of acrosome reaction"/>
    <property type="evidence" value="ECO:0007669"/>
    <property type="project" value="UniProtKB-UniRule"/>
</dbReference>
<dbReference type="GO" id="GO:0035803">
    <property type="term" value="P:egg coat formation"/>
    <property type="evidence" value="ECO:0007669"/>
    <property type="project" value="UniProtKB-UniRule"/>
</dbReference>
<name>A0A667WQG1_9TELE</name>
<gene>
    <name evidence="16" type="primary">LOC115375217</name>
</gene>
<dbReference type="InterPro" id="IPR042235">
    <property type="entry name" value="ZP-C_dom"/>
</dbReference>
<feature type="domain" description="ZP" evidence="15">
    <location>
        <begin position="73"/>
        <end position="338"/>
    </location>
</feature>
<dbReference type="InterPro" id="IPR055356">
    <property type="entry name" value="ZP-N"/>
</dbReference>
<evidence type="ECO:0000256" key="7">
    <source>
        <dbReference type="ARBA" id="ARBA00022685"/>
    </source>
</evidence>
<comment type="function">
    <text evidence="14">Component of the zona pellucida, an extracellular matrix surrounding oocytes which mediates sperm binding, induction of the acrosome reaction and prevents post-fertilization polyspermy. The zona pellucida is composed of 3 to 4 glycoproteins, ZP1, ZP2, ZP3, and ZP4. ZP3 is essential for sperm binding and zona matrix formation.</text>
</comment>
<dbReference type="Pfam" id="PF23344">
    <property type="entry name" value="ZP-N"/>
    <property type="match status" value="1"/>
</dbReference>
<comment type="similarity">
    <text evidence="2 14">Belongs to the ZP domain family. ZPC subfamily.</text>
</comment>
<reference evidence="16" key="2">
    <citation type="submission" date="2025-08" db="UniProtKB">
        <authorList>
            <consortium name="Ensembl"/>
        </authorList>
    </citation>
    <scope>IDENTIFICATION</scope>
</reference>
<dbReference type="Proteomes" id="UP000472263">
    <property type="component" value="Chromosome 17"/>
</dbReference>
<dbReference type="PANTHER" id="PTHR11576:SF2">
    <property type="entry name" value="ZONA PELLUCIDA SPERM-BINDING PROTEIN 3"/>
    <property type="match status" value="1"/>
</dbReference>
<reference evidence="16" key="3">
    <citation type="submission" date="2025-09" db="UniProtKB">
        <authorList>
            <consortium name="Ensembl"/>
        </authorList>
    </citation>
    <scope>IDENTIFICATION</scope>
</reference>
<dbReference type="GO" id="GO:0007339">
    <property type="term" value="P:binding of sperm to zona pellucida"/>
    <property type="evidence" value="ECO:0007669"/>
    <property type="project" value="UniProtKB-UniRule"/>
</dbReference>
<reference evidence="16" key="1">
    <citation type="submission" date="2019-06" db="EMBL/GenBank/DDBJ databases">
        <authorList>
            <consortium name="Wellcome Sanger Institute Data Sharing"/>
        </authorList>
    </citation>
    <scope>NUCLEOTIDE SEQUENCE [LARGE SCALE GENOMIC DNA]</scope>
</reference>
<dbReference type="Gene3D" id="2.60.40.4100">
    <property type="entry name" value="Zona pellucida, ZP-C domain"/>
    <property type="match status" value="1"/>
</dbReference>
<dbReference type="FunFam" id="2.60.40.4100:FF:000002">
    <property type="entry name" value="Zona pellucida sperm-binding protein 3"/>
    <property type="match status" value="1"/>
</dbReference>
<evidence type="ECO:0000259" key="15">
    <source>
        <dbReference type="PROSITE" id="PS51034"/>
    </source>
</evidence>
<dbReference type="InParanoid" id="A0A667WQG1"/>
<protein>
    <recommendedName>
        <fullName evidence="3 14">Zona pellucida sperm-binding protein 3</fullName>
    </recommendedName>
</protein>
<feature type="signal peptide" evidence="14">
    <location>
        <begin position="1"/>
        <end position="23"/>
    </location>
</feature>
<dbReference type="Pfam" id="PF00100">
    <property type="entry name" value="Zona_pellucida"/>
    <property type="match status" value="1"/>
</dbReference>
<dbReference type="InterPro" id="IPR001507">
    <property type="entry name" value="ZP_dom"/>
</dbReference>
<dbReference type="GeneTree" id="ENSGT01030000234567"/>
<dbReference type="PRINTS" id="PR00023">
    <property type="entry name" value="ZPELLUCIDA"/>
</dbReference>
<dbReference type="FunFam" id="2.60.40.3210:FF:000001">
    <property type="entry name" value="Zona pellucida sperm-binding protein 3"/>
    <property type="match status" value="1"/>
</dbReference>
<keyword evidence="11" id="KW-0472">Membrane</keyword>
<evidence type="ECO:0000256" key="14">
    <source>
        <dbReference type="RuleBase" id="RU367066"/>
    </source>
</evidence>
<dbReference type="Ensembl" id="ENSMMDT00005002770.1">
    <property type="protein sequence ID" value="ENSMMDP00005002724.1"/>
    <property type="gene ID" value="ENSMMDG00005001512.1"/>
</dbReference>
<evidence type="ECO:0000313" key="17">
    <source>
        <dbReference type="Proteomes" id="UP000472263"/>
    </source>
</evidence>
<dbReference type="GO" id="GO:0032190">
    <property type="term" value="F:acrosin binding"/>
    <property type="evidence" value="ECO:0007669"/>
    <property type="project" value="TreeGrafter"/>
</dbReference>
<comment type="domain">
    <text evidence="14">The ZP domain is involved in the polymerization of the ZP proteins to form the zona pellucida.</text>
</comment>
<comment type="subcellular location">
    <subcellularLocation>
        <location evidence="1">Secreted</location>
        <location evidence="1">Extracellular space</location>
        <location evidence="1">Extracellular matrix</location>
    </subcellularLocation>
    <subcellularLocation>
        <location evidence="14">Zona pellucida</location>
    </subcellularLocation>
    <subcellularLocation>
        <location evidence="14">Cell membrane</location>
        <topology evidence="14">Single-pass type I membrane protein</topology>
    </subcellularLocation>
</comment>
<evidence type="ECO:0000256" key="10">
    <source>
        <dbReference type="ARBA" id="ARBA00022989"/>
    </source>
</evidence>
<keyword evidence="9 14" id="KW-0732">Signal</keyword>
<keyword evidence="5 14" id="KW-0964">Secreted</keyword>
<dbReference type="GO" id="GO:0035805">
    <property type="term" value="C:egg coat"/>
    <property type="evidence" value="ECO:0007669"/>
    <property type="project" value="UniProtKB-SubCell"/>
</dbReference>
<evidence type="ECO:0000256" key="9">
    <source>
        <dbReference type="ARBA" id="ARBA00022729"/>
    </source>
</evidence>
<organism evidence="16 17">
    <name type="scientific">Myripristis murdjan</name>
    <name type="common">pinecone soldierfish</name>
    <dbReference type="NCBI Taxonomy" id="586833"/>
    <lineage>
        <taxon>Eukaryota</taxon>
        <taxon>Metazoa</taxon>
        <taxon>Chordata</taxon>
        <taxon>Craniata</taxon>
        <taxon>Vertebrata</taxon>
        <taxon>Euteleostomi</taxon>
        <taxon>Actinopterygii</taxon>
        <taxon>Neopterygii</taxon>
        <taxon>Teleostei</taxon>
        <taxon>Neoteleostei</taxon>
        <taxon>Acanthomorphata</taxon>
        <taxon>Holocentriformes</taxon>
        <taxon>Holocentridae</taxon>
        <taxon>Myripristis</taxon>
    </lineage>
</organism>
<evidence type="ECO:0000313" key="16">
    <source>
        <dbReference type="Ensembl" id="ENSMMDP00005002724.1"/>
    </source>
</evidence>
<evidence type="ECO:0000256" key="8">
    <source>
        <dbReference type="ARBA" id="ARBA00022692"/>
    </source>
</evidence>
<keyword evidence="8" id="KW-0812">Transmembrane</keyword>
<dbReference type="AlphaFoldDB" id="A0A667WQG1"/>
<keyword evidence="12 14" id="KW-1015">Disulfide bond</keyword>
<evidence type="ECO:0000256" key="6">
    <source>
        <dbReference type="ARBA" id="ARBA00022530"/>
    </source>
</evidence>
<evidence type="ECO:0000256" key="11">
    <source>
        <dbReference type="ARBA" id="ARBA00023136"/>
    </source>
</evidence>
<dbReference type="PROSITE" id="PS51034">
    <property type="entry name" value="ZP_2"/>
    <property type="match status" value="1"/>
</dbReference>
<dbReference type="GO" id="GO:0005886">
    <property type="term" value="C:plasma membrane"/>
    <property type="evidence" value="ECO:0007669"/>
    <property type="project" value="UniProtKB-SubCell"/>
</dbReference>
<evidence type="ECO:0000256" key="2">
    <source>
        <dbReference type="ARBA" id="ARBA00006735"/>
    </source>
</evidence>
<keyword evidence="4 14" id="KW-1003">Cell membrane</keyword>
<evidence type="ECO:0000256" key="13">
    <source>
        <dbReference type="ARBA" id="ARBA00023180"/>
    </source>
</evidence>
<dbReference type="PANTHER" id="PTHR11576">
    <property type="entry name" value="ZONA PELLUCIDA SPERM-BINDING PROTEIN 3"/>
    <property type="match status" value="1"/>
</dbReference>
<dbReference type="SMART" id="SM00241">
    <property type="entry name" value="ZP"/>
    <property type="match status" value="1"/>
</dbReference>
<dbReference type="InterPro" id="IPR055355">
    <property type="entry name" value="ZP-C"/>
</dbReference>
<keyword evidence="6 14" id="KW-0272">Extracellular matrix</keyword>
<dbReference type="Gene3D" id="2.60.40.3210">
    <property type="entry name" value="Zona pellucida, ZP-N domain"/>
    <property type="match status" value="1"/>
</dbReference>
<keyword evidence="10" id="KW-1133">Transmembrane helix</keyword>
<dbReference type="GO" id="GO:0035804">
    <property type="term" value="F:structural constituent of egg coat"/>
    <property type="evidence" value="ECO:0007669"/>
    <property type="project" value="UniProtKB-UniRule"/>
</dbReference>
<sequence>MDLQQSSSWWIIIFLSLCTFTQCRLLHNPASSTGMPYSPRRFNVHQIQPESTKVKQQQSAEPKTRPQRAVVVKCHADSLEVVVQADLFYTGLLVESRHLQLGSDSVSKGSACRAVPSGVAEFTIHVQLMDCGTKLSSTNEKLVYSNILVYSPEPSPDGVLRLDGATIPVECHYEKKYAMDGIALQPTWVPFGSTATAEDQIDFNLRLMTDDWQFERGSHAYFMGDPIHLEVSVIVGNHMPLRVYVDRCVATATPDAEAILRYDFIEHNGCLVDAYLTGSSSHFLPRVQEHKLRFQLDAFRFYQESSNLIYITCYVKAVPASVATNSKNRACSFIDNRWQSIDGNDQGCTSCDITRRSVESQLTEASQSAIITTTTQPDLTTQDTVVRNRPSKNPANYVRLRPGMYQTKLNKGLPSSSSAGLMKRGVDSKEERTKATHLGPLVILPSSKVATEVTRVPDGNCFIFPLLLHHK</sequence>
<keyword evidence="7 14" id="KW-0165">Cleavage on pair of basic residues</keyword>
<keyword evidence="13" id="KW-0325">Glycoprotein</keyword>
<proteinExistence type="inferred from homology"/>
<accession>A0A667WQG1</accession>
<keyword evidence="17" id="KW-1185">Reference proteome</keyword>
<comment type="PTM">
    <text evidence="14">Proteolytically cleaved before the transmembrane segment to yield the secreted ectodomain incorporated in the zona pellucida.</text>
</comment>
<dbReference type="InterPro" id="IPR048290">
    <property type="entry name" value="ZP_chr"/>
</dbReference>
<evidence type="ECO:0000256" key="5">
    <source>
        <dbReference type="ARBA" id="ARBA00022525"/>
    </source>
</evidence>